<proteinExistence type="predicted"/>
<dbReference type="GO" id="GO:0008233">
    <property type="term" value="F:peptidase activity"/>
    <property type="evidence" value="ECO:0007669"/>
    <property type="project" value="UniProtKB-KW"/>
</dbReference>
<dbReference type="InterPro" id="IPR033880">
    <property type="entry name" value="SPFH_YdjI"/>
</dbReference>
<protein>
    <submittedName>
        <fullName evidence="4">Membrane protease subunit (Stomatin/prohibitin family)</fullName>
    </submittedName>
</protein>
<keyword evidence="5" id="KW-1185">Reference proteome</keyword>
<dbReference type="AlphaFoldDB" id="A0A4R2LFH7"/>
<keyword evidence="4" id="KW-0645">Protease</keyword>
<accession>A0A4R2LFH7</accession>
<dbReference type="PANTHER" id="PTHR37826:SF2">
    <property type="entry name" value="ZINC-RIBBON DOMAIN-CONTAINING PROTEIN"/>
    <property type="match status" value="1"/>
</dbReference>
<dbReference type="EMBL" id="SLXA01000002">
    <property type="protein sequence ID" value="TCO85888.1"/>
    <property type="molecule type" value="Genomic_DNA"/>
</dbReference>
<reference evidence="4 5" key="1">
    <citation type="submission" date="2019-03" db="EMBL/GenBank/DDBJ databases">
        <title>Genomic Encyclopedia of Type Strains, Phase IV (KMG-IV): sequencing the most valuable type-strain genomes for metagenomic binning, comparative biology and taxonomic classification.</title>
        <authorList>
            <person name="Goeker M."/>
        </authorList>
    </citation>
    <scope>NUCLEOTIDE SEQUENCE [LARGE SCALE GENOMIC DNA]</scope>
    <source>
        <strain evidence="4 5">DSM 28559</strain>
    </source>
</reference>
<sequence length="351" mass="38218">MGLGKLFKGQCLLSINYRATEAWELAQVFDREGRRMMHESILTVQPGQEAVLVNEGVLTDIFEPGRYELSTENMPITTSLKEWKYGFDETFIVEAIFVNKNDIIDIPWGTSGKLTIPDQTFGMVNLGANGKYSFAITDSAAFINKLMGTKRRYTVEDLKGFLTSHISMIFKEIVTDVPMNFFDIQGYCGEASERMKDKLGEFLKDYGITVKAMNVQIALPEAVLKAIDERATMGAMGGMQAYAFKKQVDAQTEAMVSMAKNPNGGMNSMAGMGMQMAAGMAMAGQMGNMMNSMAQPQMTNMQNGAPQNSAPVPENNSQAGGNGGRAKFCSQCGNPIAANDKFCSNCGAKLG</sequence>
<feature type="domain" description="Zinc-ribbon" evidence="2">
    <location>
        <begin position="328"/>
        <end position="350"/>
    </location>
</feature>
<feature type="region of interest" description="Disordered" evidence="1">
    <location>
        <begin position="298"/>
        <end position="323"/>
    </location>
</feature>
<dbReference type="GO" id="GO:0006508">
    <property type="term" value="P:proteolysis"/>
    <property type="evidence" value="ECO:0007669"/>
    <property type="project" value="UniProtKB-KW"/>
</dbReference>
<gene>
    <name evidence="4" type="ORF">EV212_102205</name>
</gene>
<evidence type="ECO:0000259" key="3">
    <source>
        <dbReference type="Pfam" id="PF13421"/>
    </source>
</evidence>
<evidence type="ECO:0000313" key="4">
    <source>
        <dbReference type="EMBL" id="TCO85888.1"/>
    </source>
</evidence>
<keyword evidence="4" id="KW-0378">Hydrolase</keyword>
<feature type="compositionally biased region" description="Polar residues" evidence="1">
    <location>
        <begin position="298"/>
        <end position="319"/>
    </location>
</feature>
<dbReference type="CDD" id="cd03408">
    <property type="entry name" value="SPFH_like_u1"/>
    <property type="match status" value="1"/>
</dbReference>
<comment type="caution">
    <text evidence="4">The sequence shown here is derived from an EMBL/GenBank/DDBJ whole genome shotgun (WGS) entry which is preliminary data.</text>
</comment>
<dbReference type="Pfam" id="PF13240">
    <property type="entry name" value="Zn_Ribbon_1"/>
    <property type="match status" value="1"/>
</dbReference>
<dbReference type="InterPro" id="IPR026870">
    <property type="entry name" value="Zinc_ribbon_dom"/>
</dbReference>
<dbReference type="RefSeq" id="WP_165873280.1">
    <property type="nucleotide sequence ID" value="NZ_JANKAQ010000001.1"/>
</dbReference>
<dbReference type="PANTHER" id="PTHR37826">
    <property type="entry name" value="FLOTILLIN BAND_7_5 DOMAIN PROTEIN"/>
    <property type="match status" value="1"/>
</dbReference>
<feature type="domain" description="SPFH" evidence="3">
    <location>
        <begin position="29"/>
        <end position="234"/>
    </location>
</feature>
<name>A0A4R2LFH7_9FIRM</name>
<evidence type="ECO:0000256" key="1">
    <source>
        <dbReference type="SAM" id="MobiDB-lite"/>
    </source>
</evidence>
<evidence type="ECO:0000313" key="5">
    <source>
        <dbReference type="Proteomes" id="UP000295711"/>
    </source>
</evidence>
<dbReference type="Pfam" id="PF13421">
    <property type="entry name" value="Band_7_1"/>
    <property type="match status" value="1"/>
</dbReference>
<evidence type="ECO:0000259" key="2">
    <source>
        <dbReference type="Pfam" id="PF13240"/>
    </source>
</evidence>
<dbReference type="Proteomes" id="UP000295711">
    <property type="component" value="Unassembled WGS sequence"/>
</dbReference>
<organism evidence="4 5">
    <name type="scientific">Frisingicoccus caecimuris</name>
    <dbReference type="NCBI Taxonomy" id="1796636"/>
    <lineage>
        <taxon>Bacteria</taxon>
        <taxon>Bacillati</taxon>
        <taxon>Bacillota</taxon>
        <taxon>Clostridia</taxon>
        <taxon>Lachnospirales</taxon>
        <taxon>Lachnospiraceae</taxon>
        <taxon>Frisingicoccus</taxon>
    </lineage>
</organism>